<keyword evidence="6" id="KW-1279">T cell receptor</keyword>
<feature type="non-terminal residue" evidence="8">
    <location>
        <position position="1"/>
    </location>
</feature>
<evidence type="ECO:0000256" key="4">
    <source>
        <dbReference type="ARBA" id="ARBA00023170"/>
    </source>
</evidence>
<dbReference type="InterPro" id="IPR051006">
    <property type="entry name" value="TCR_variable_domain"/>
</dbReference>
<dbReference type="GO" id="GO:0002250">
    <property type="term" value="P:adaptive immune response"/>
    <property type="evidence" value="ECO:0007669"/>
    <property type="project" value="UniProtKB-KW"/>
</dbReference>
<keyword evidence="3" id="KW-1064">Adaptive immunity</keyword>
<dbReference type="EMBL" id="KL483706">
    <property type="protein sequence ID" value="KFO08869.1"/>
    <property type="molecule type" value="Genomic_DNA"/>
</dbReference>
<dbReference type="PANTHER" id="PTHR19343:SF13">
    <property type="entry name" value="T CELL RECEPTOR ALPHA VARIABLE 21"/>
    <property type="match status" value="1"/>
</dbReference>
<dbReference type="InterPro" id="IPR013106">
    <property type="entry name" value="Ig_V-set"/>
</dbReference>
<evidence type="ECO:0000313" key="9">
    <source>
        <dbReference type="Proteomes" id="UP000053309"/>
    </source>
</evidence>
<dbReference type="SUPFAM" id="SSF48726">
    <property type="entry name" value="Immunoglobulin"/>
    <property type="match status" value="1"/>
</dbReference>
<protein>
    <recommendedName>
        <fullName evidence="7">Ig-like domain-containing protein</fullName>
    </recommendedName>
</protein>
<keyword evidence="4" id="KW-0675">Receptor</keyword>
<dbReference type="InterPro" id="IPR013783">
    <property type="entry name" value="Ig-like_fold"/>
</dbReference>
<keyword evidence="5" id="KW-0393">Immunoglobulin domain</keyword>
<dbReference type="GO" id="GO:0042605">
    <property type="term" value="F:peptide antigen binding"/>
    <property type="evidence" value="ECO:0007669"/>
    <property type="project" value="TreeGrafter"/>
</dbReference>
<organism evidence="8 9">
    <name type="scientific">Balearica regulorum gibbericeps</name>
    <name type="common">East African grey crowned-crane</name>
    <dbReference type="NCBI Taxonomy" id="100784"/>
    <lineage>
        <taxon>Eukaryota</taxon>
        <taxon>Metazoa</taxon>
        <taxon>Chordata</taxon>
        <taxon>Craniata</taxon>
        <taxon>Vertebrata</taxon>
        <taxon>Euteleostomi</taxon>
        <taxon>Archelosauria</taxon>
        <taxon>Archosauria</taxon>
        <taxon>Dinosauria</taxon>
        <taxon>Saurischia</taxon>
        <taxon>Theropoda</taxon>
        <taxon>Coelurosauria</taxon>
        <taxon>Aves</taxon>
        <taxon>Neognathae</taxon>
        <taxon>Neoaves</taxon>
        <taxon>Gruiformes</taxon>
        <taxon>Gruidae</taxon>
        <taxon>Balearica</taxon>
    </lineage>
</organism>
<dbReference type="AlphaFoldDB" id="A0A087V8C7"/>
<evidence type="ECO:0000256" key="6">
    <source>
        <dbReference type="ARBA" id="ARBA00043266"/>
    </source>
</evidence>
<name>A0A087V8C7_BALRE</name>
<dbReference type="PROSITE" id="PS50835">
    <property type="entry name" value="IG_LIKE"/>
    <property type="match status" value="1"/>
</dbReference>
<feature type="domain" description="Ig-like" evidence="7">
    <location>
        <begin position="1"/>
        <end position="85"/>
    </location>
</feature>
<dbReference type="GO" id="GO:0042101">
    <property type="term" value="C:T cell receptor complex"/>
    <property type="evidence" value="ECO:0007669"/>
    <property type="project" value="UniProtKB-KW"/>
</dbReference>
<evidence type="ECO:0000256" key="2">
    <source>
        <dbReference type="ARBA" id="ARBA00022859"/>
    </source>
</evidence>
<sequence>EGQVMVKQKDTFQTICTYQTSIFYALFWYKQKKDQTPQLVSYHTAAGPKHSSCLTTLLNTTGKYSLLHLEEVEGSDSALYLCAVQ</sequence>
<evidence type="ECO:0000259" key="7">
    <source>
        <dbReference type="PROSITE" id="PS50835"/>
    </source>
</evidence>
<feature type="non-terminal residue" evidence="8">
    <location>
        <position position="85"/>
    </location>
</feature>
<evidence type="ECO:0000256" key="3">
    <source>
        <dbReference type="ARBA" id="ARBA00023130"/>
    </source>
</evidence>
<gene>
    <name evidence="8" type="ORF">N312_13030</name>
</gene>
<accession>A0A087V8C7</accession>
<evidence type="ECO:0000256" key="5">
    <source>
        <dbReference type="ARBA" id="ARBA00023319"/>
    </source>
</evidence>
<keyword evidence="2" id="KW-0391">Immunity</keyword>
<dbReference type="Gene3D" id="2.60.40.10">
    <property type="entry name" value="Immunoglobulins"/>
    <property type="match status" value="1"/>
</dbReference>
<dbReference type="Pfam" id="PF07686">
    <property type="entry name" value="V-set"/>
    <property type="match status" value="1"/>
</dbReference>
<keyword evidence="9" id="KW-1185">Reference proteome</keyword>
<dbReference type="Proteomes" id="UP000053309">
    <property type="component" value="Unassembled WGS sequence"/>
</dbReference>
<keyword evidence="1" id="KW-0732">Signal</keyword>
<evidence type="ECO:0000256" key="1">
    <source>
        <dbReference type="ARBA" id="ARBA00022729"/>
    </source>
</evidence>
<reference evidence="8 9" key="1">
    <citation type="submission" date="2014-04" db="EMBL/GenBank/DDBJ databases">
        <title>Genome evolution of avian class.</title>
        <authorList>
            <person name="Zhang G."/>
            <person name="Li C."/>
        </authorList>
    </citation>
    <scope>NUCLEOTIDE SEQUENCE [LARGE SCALE GENOMIC DNA]</scope>
    <source>
        <strain evidence="8">BGI_N312</strain>
    </source>
</reference>
<dbReference type="InterPro" id="IPR036179">
    <property type="entry name" value="Ig-like_dom_sf"/>
</dbReference>
<evidence type="ECO:0000313" key="8">
    <source>
        <dbReference type="EMBL" id="KFO08869.1"/>
    </source>
</evidence>
<proteinExistence type="predicted"/>
<dbReference type="InterPro" id="IPR007110">
    <property type="entry name" value="Ig-like_dom"/>
</dbReference>
<dbReference type="PANTHER" id="PTHR19343">
    <property type="entry name" value="T CELL RECEPTOR ALPHA VARIABLE 1-2"/>
    <property type="match status" value="1"/>
</dbReference>